<dbReference type="EMBL" id="CAJOBP010004286">
    <property type="protein sequence ID" value="CAF4435511.1"/>
    <property type="molecule type" value="Genomic_DNA"/>
</dbReference>
<protein>
    <submittedName>
        <fullName evidence="1">Uncharacterized protein</fullName>
    </submittedName>
</protein>
<organism evidence="1 2">
    <name type="scientific">Rotaria socialis</name>
    <dbReference type="NCBI Taxonomy" id="392032"/>
    <lineage>
        <taxon>Eukaryota</taxon>
        <taxon>Metazoa</taxon>
        <taxon>Spiralia</taxon>
        <taxon>Gnathifera</taxon>
        <taxon>Rotifera</taxon>
        <taxon>Eurotatoria</taxon>
        <taxon>Bdelloidea</taxon>
        <taxon>Philodinida</taxon>
        <taxon>Philodinidae</taxon>
        <taxon>Rotaria</taxon>
    </lineage>
</organism>
<reference evidence="1" key="1">
    <citation type="submission" date="2021-02" db="EMBL/GenBank/DDBJ databases">
        <authorList>
            <person name="Nowell W R."/>
        </authorList>
    </citation>
    <scope>NUCLEOTIDE SEQUENCE</scope>
</reference>
<dbReference type="AlphaFoldDB" id="A0A820RA86"/>
<feature type="non-terminal residue" evidence="1">
    <location>
        <position position="1"/>
    </location>
</feature>
<sequence>EATCKHSSNELISNGNVDILYSLVKENQRFDRLAFDSLYIRDVDFTANSLLDCKSKEYKEVLDRIWKKILPRIRHRR</sequence>
<evidence type="ECO:0000313" key="2">
    <source>
        <dbReference type="Proteomes" id="UP000663873"/>
    </source>
</evidence>
<gene>
    <name evidence="1" type="ORF">UJA718_LOCUS21668</name>
</gene>
<evidence type="ECO:0000313" key="1">
    <source>
        <dbReference type="EMBL" id="CAF4435511.1"/>
    </source>
</evidence>
<proteinExistence type="predicted"/>
<comment type="caution">
    <text evidence="1">The sequence shown here is derived from an EMBL/GenBank/DDBJ whole genome shotgun (WGS) entry which is preliminary data.</text>
</comment>
<name>A0A820RA86_9BILA</name>
<dbReference type="Proteomes" id="UP000663873">
    <property type="component" value="Unassembled WGS sequence"/>
</dbReference>
<accession>A0A820RA86</accession>
<keyword evidence="2" id="KW-1185">Reference proteome</keyword>